<evidence type="ECO:0000256" key="1">
    <source>
        <dbReference type="SAM" id="MobiDB-lite"/>
    </source>
</evidence>
<evidence type="ECO:0000313" key="2">
    <source>
        <dbReference type="EMBL" id="AKH49457.1"/>
    </source>
</evidence>
<accession>A0A172B002</accession>
<reference evidence="2 3" key="1">
    <citation type="submission" date="2015-04" db="EMBL/GenBank/DDBJ databases">
        <title>Bacteriophage vB_PaeP_fi6 - a new obligatorily lytic Pseudomonas aeruginosa podovirus active against pathogenic P. aeruginosa strains.</title>
        <authorList>
            <person name="Kwiatek M."/>
            <person name="Parasion S."/>
            <person name="Miziak L."/>
            <person name="Gryko R."/>
            <person name="Lobocka M.B."/>
        </authorList>
    </citation>
    <scope>NUCLEOTIDE SEQUENCE [LARGE SCALE GENOMIC DNA]</scope>
</reference>
<dbReference type="OrthoDB" id="15960at10239"/>
<gene>
    <name evidence="2" type="ORF">vB_PaeP_fi6_014</name>
</gene>
<proteinExistence type="predicted"/>
<dbReference type="EMBL" id="KR052142">
    <property type="protein sequence ID" value="AKH49457.1"/>
    <property type="molecule type" value="Genomic_DNA"/>
</dbReference>
<feature type="region of interest" description="Disordered" evidence="1">
    <location>
        <begin position="91"/>
        <end position="111"/>
    </location>
</feature>
<dbReference type="RefSeq" id="YP_009290548.1">
    <property type="nucleotide sequence ID" value="NC_031104.1"/>
</dbReference>
<evidence type="ECO:0000313" key="3">
    <source>
        <dbReference type="Proteomes" id="UP000203040"/>
    </source>
</evidence>
<dbReference type="KEGG" id="vg:29081345"/>
<dbReference type="Proteomes" id="UP000203040">
    <property type="component" value="Segment"/>
</dbReference>
<dbReference type="GeneID" id="29081345"/>
<protein>
    <submittedName>
        <fullName evidence="2">Uncharacterized protein</fullName>
    </submittedName>
</protein>
<sequence length="111" mass="12807">MPTALEMLMSGTVSGREVTATGLAERTPTGRLVQDRDYLTELLEVHKYRGRYIDVVMVDMTELEERVMAHMLDQIPVVQKKVRRPKWEMPLRNHETNHLGKGPRNKFGGFN</sequence>
<name>A0A172B002_9CAUD</name>
<organism evidence="2 3">
    <name type="scientific">Pseudomonas phage vB_PaeP_MAG4</name>
    <dbReference type="NCBI Taxonomy" id="1639814"/>
    <lineage>
        <taxon>Viruses</taxon>
        <taxon>Duplodnaviria</taxon>
        <taxon>Heunggongvirae</taxon>
        <taxon>Uroviricota</taxon>
        <taxon>Caudoviricetes</taxon>
        <taxon>Schitoviridae</taxon>
        <taxon>Migulavirinae</taxon>
        <taxon>Litunavirus</taxon>
        <taxon>Litunavirus Mag4</taxon>
    </lineage>
</organism>
<keyword evidence="3" id="KW-1185">Reference proteome</keyword>